<organism evidence="1 2">
    <name type="scientific">Artemisia annua</name>
    <name type="common">Sweet wormwood</name>
    <dbReference type="NCBI Taxonomy" id="35608"/>
    <lineage>
        <taxon>Eukaryota</taxon>
        <taxon>Viridiplantae</taxon>
        <taxon>Streptophyta</taxon>
        <taxon>Embryophyta</taxon>
        <taxon>Tracheophyta</taxon>
        <taxon>Spermatophyta</taxon>
        <taxon>Magnoliopsida</taxon>
        <taxon>eudicotyledons</taxon>
        <taxon>Gunneridae</taxon>
        <taxon>Pentapetalae</taxon>
        <taxon>asterids</taxon>
        <taxon>campanulids</taxon>
        <taxon>Asterales</taxon>
        <taxon>Asteraceae</taxon>
        <taxon>Asteroideae</taxon>
        <taxon>Anthemideae</taxon>
        <taxon>Artemisiinae</taxon>
        <taxon>Artemisia</taxon>
    </lineage>
</organism>
<sequence length="148" mass="17194">MQLNTLCDKAKEILMEESNVQVGQLTEKFSKFPYAKLNLFSDVEIELNTLCDKAKEILMEESNVQVGQLTEKFSKFPYAKLNLFSDVEIEACRGYEKQLLVFSITVSGCCSSWFKSHTKNWEDDQSSFYAFQVTHAFFATRLRLWQTK</sequence>
<reference evidence="1 2" key="1">
    <citation type="journal article" date="2018" name="Mol. Plant">
        <title>The genome of Artemisia annua provides insight into the evolution of Asteraceae family and artemisinin biosynthesis.</title>
        <authorList>
            <person name="Shen Q."/>
            <person name="Zhang L."/>
            <person name="Liao Z."/>
            <person name="Wang S."/>
            <person name="Yan T."/>
            <person name="Shi P."/>
            <person name="Liu M."/>
            <person name="Fu X."/>
            <person name="Pan Q."/>
            <person name="Wang Y."/>
            <person name="Lv Z."/>
            <person name="Lu X."/>
            <person name="Zhang F."/>
            <person name="Jiang W."/>
            <person name="Ma Y."/>
            <person name="Chen M."/>
            <person name="Hao X."/>
            <person name="Li L."/>
            <person name="Tang Y."/>
            <person name="Lv G."/>
            <person name="Zhou Y."/>
            <person name="Sun X."/>
            <person name="Brodelius P.E."/>
            <person name="Rose J.K.C."/>
            <person name="Tang K."/>
        </authorList>
    </citation>
    <scope>NUCLEOTIDE SEQUENCE [LARGE SCALE GENOMIC DNA]</scope>
    <source>
        <strain evidence="2">cv. Huhao1</strain>
        <tissue evidence="1">Leaf</tissue>
    </source>
</reference>
<evidence type="ECO:0000313" key="1">
    <source>
        <dbReference type="EMBL" id="PWA89760.1"/>
    </source>
</evidence>
<accession>A0A2U1PVH2</accession>
<gene>
    <name evidence="1" type="ORF">CTI12_AA107880</name>
</gene>
<proteinExistence type="predicted"/>
<dbReference type="AlphaFoldDB" id="A0A2U1PVH2"/>
<comment type="caution">
    <text evidence="1">The sequence shown here is derived from an EMBL/GenBank/DDBJ whole genome shotgun (WGS) entry which is preliminary data.</text>
</comment>
<dbReference type="Proteomes" id="UP000245207">
    <property type="component" value="Unassembled WGS sequence"/>
</dbReference>
<dbReference type="EMBL" id="PKPP01000689">
    <property type="protein sequence ID" value="PWA89760.1"/>
    <property type="molecule type" value="Genomic_DNA"/>
</dbReference>
<evidence type="ECO:0000313" key="2">
    <source>
        <dbReference type="Proteomes" id="UP000245207"/>
    </source>
</evidence>
<keyword evidence="2" id="KW-1185">Reference proteome</keyword>
<protein>
    <submittedName>
        <fullName evidence="1">Uncharacterized protein</fullName>
    </submittedName>
</protein>
<name>A0A2U1PVH2_ARTAN</name>